<dbReference type="Ensembl" id="ENSCSAVT00000014279.1">
    <property type="protein sequence ID" value="ENSCSAVP00000014116.1"/>
    <property type="gene ID" value="ENSCSAVG00000008283.1"/>
</dbReference>
<evidence type="ECO:0000313" key="1">
    <source>
        <dbReference type="Ensembl" id="ENSCSAVP00000014116.1"/>
    </source>
</evidence>
<evidence type="ECO:0000313" key="2">
    <source>
        <dbReference type="Proteomes" id="UP000007875"/>
    </source>
</evidence>
<name>H2Z951_CIOSA</name>
<reference evidence="1" key="2">
    <citation type="submission" date="2025-08" db="UniProtKB">
        <authorList>
            <consortium name="Ensembl"/>
        </authorList>
    </citation>
    <scope>IDENTIFICATION</scope>
</reference>
<protein>
    <recommendedName>
        <fullName evidence="3">MAM domain-containing protein</fullName>
    </recommendedName>
</protein>
<dbReference type="AlphaFoldDB" id="H2Z951"/>
<dbReference type="HOGENOM" id="CLU_2102367_0_0_1"/>
<keyword evidence="2" id="KW-1185">Reference proteome</keyword>
<dbReference type="InParanoid" id="H2Z951"/>
<proteinExistence type="predicted"/>
<organism evidence="1 2">
    <name type="scientific">Ciona savignyi</name>
    <name type="common">Pacific transparent sea squirt</name>
    <dbReference type="NCBI Taxonomy" id="51511"/>
    <lineage>
        <taxon>Eukaryota</taxon>
        <taxon>Metazoa</taxon>
        <taxon>Chordata</taxon>
        <taxon>Tunicata</taxon>
        <taxon>Ascidiacea</taxon>
        <taxon>Phlebobranchia</taxon>
        <taxon>Cionidae</taxon>
        <taxon>Ciona</taxon>
    </lineage>
</organism>
<reference evidence="1" key="3">
    <citation type="submission" date="2025-09" db="UniProtKB">
        <authorList>
            <consortium name="Ensembl"/>
        </authorList>
    </citation>
    <scope>IDENTIFICATION</scope>
</reference>
<accession>H2Z951</accession>
<dbReference type="Proteomes" id="UP000007875">
    <property type="component" value="Unassembled WGS sequence"/>
</dbReference>
<evidence type="ECO:0008006" key="3">
    <source>
        <dbReference type="Google" id="ProtNLM"/>
    </source>
</evidence>
<reference evidence="2" key="1">
    <citation type="submission" date="2003-08" db="EMBL/GenBank/DDBJ databases">
        <authorList>
            <person name="Birren B."/>
            <person name="Nusbaum C."/>
            <person name="Abebe A."/>
            <person name="Abouelleil A."/>
            <person name="Adekoya E."/>
            <person name="Ait-zahra M."/>
            <person name="Allen N."/>
            <person name="Allen T."/>
            <person name="An P."/>
            <person name="Anderson M."/>
            <person name="Anderson S."/>
            <person name="Arachchi H."/>
            <person name="Armbruster J."/>
            <person name="Bachantsang P."/>
            <person name="Baldwin J."/>
            <person name="Barry A."/>
            <person name="Bayul T."/>
            <person name="Blitshsteyn B."/>
            <person name="Bloom T."/>
            <person name="Blye J."/>
            <person name="Boguslavskiy L."/>
            <person name="Borowsky M."/>
            <person name="Boukhgalter B."/>
            <person name="Brunache A."/>
            <person name="Butler J."/>
            <person name="Calixte N."/>
            <person name="Calvo S."/>
            <person name="Camarata J."/>
            <person name="Campo K."/>
            <person name="Chang J."/>
            <person name="Cheshatsang Y."/>
            <person name="Citroen M."/>
            <person name="Collymore A."/>
            <person name="Considine T."/>
            <person name="Cook A."/>
            <person name="Cooke P."/>
            <person name="Corum B."/>
            <person name="Cuomo C."/>
            <person name="David R."/>
            <person name="Dawoe T."/>
            <person name="Degray S."/>
            <person name="Dodge S."/>
            <person name="Dooley K."/>
            <person name="Dorje P."/>
            <person name="Dorjee K."/>
            <person name="Dorris L."/>
            <person name="Duffey N."/>
            <person name="Dupes A."/>
            <person name="Elkins T."/>
            <person name="Engels R."/>
            <person name="Erickson J."/>
            <person name="Farina A."/>
            <person name="Faro S."/>
            <person name="Ferreira P."/>
            <person name="Fischer H."/>
            <person name="Fitzgerald M."/>
            <person name="Foley K."/>
            <person name="Gage D."/>
            <person name="Galagan J."/>
            <person name="Gearin G."/>
            <person name="Gnerre S."/>
            <person name="Gnirke A."/>
            <person name="Goyette A."/>
            <person name="Graham J."/>
            <person name="Grandbois E."/>
            <person name="Gyaltsen K."/>
            <person name="Hafez N."/>
            <person name="Hagopian D."/>
            <person name="Hagos B."/>
            <person name="Hall J."/>
            <person name="Hatcher B."/>
            <person name="Heller A."/>
            <person name="Higgins H."/>
            <person name="Honan T."/>
            <person name="Horn A."/>
            <person name="Houde N."/>
            <person name="Hughes L."/>
            <person name="Hulme W."/>
            <person name="Husby E."/>
            <person name="Iliev I."/>
            <person name="Jaffe D."/>
            <person name="Jones C."/>
            <person name="Kamal M."/>
            <person name="Kamat A."/>
            <person name="Kamvysselis M."/>
            <person name="Karlsson E."/>
            <person name="Kells C."/>
            <person name="Kieu A."/>
            <person name="Kisner P."/>
            <person name="Kodira C."/>
            <person name="Kulbokas E."/>
            <person name="Labutti K."/>
            <person name="Lama D."/>
            <person name="Landers T."/>
            <person name="Leger J."/>
            <person name="Levine S."/>
            <person name="Lewis D."/>
            <person name="Lewis T."/>
            <person name="Lindblad-toh K."/>
            <person name="Liu X."/>
            <person name="Lokyitsang T."/>
            <person name="Lokyitsang Y."/>
            <person name="Lucien O."/>
            <person name="Lui A."/>
            <person name="Ma L.J."/>
            <person name="Mabbitt R."/>
            <person name="Macdonald J."/>
            <person name="Maclean C."/>
            <person name="Major J."/>
            <person name="Manning J."/>
            <person name="Marabella R."/>
            <person name="Maru K."/>
            <person name="Matthews C."/>
            <person name="Mauceli E."/>
            <person name="Mccarthy M."/>
            <person name="Mcdonough S."/>
            <person name="Mcghee T."/>
            <person name="Meldrim J."/>
            <person name="Meneus L."/>
            <person name="Mesirov J."/>
            <person name="Mihalev A."/>
            <person name="Mihova T."/>
            <person name="Mikkelsen T."/>
            <person name="Mlenga V."/>
            <person name="Moru K."/>
            <person name="Mozes J."/>
            <person name="Mulrain L."/>
            <person name="Munson G."/>
            <person name="Naylor J."/>
            <person name="Newes C."/>
            <person name="Nguyen C."/>
            <person name="Nguyen N."/>
            <person name="Nguyen T."/>
            <person name="Nicol R."/>
            <person name="Nielsen C."/>
            <person name="Nizzari M."/>
            <person name="Norbu C."/>
            <person name="Norbu N."/>
            <person name="O'donnell P."/>
            <person name="Okoawo O."/>
            <person name="O'leary S."/>
            <person name="Omotosho B."/>
            <person name="O'neill K."/>
            <person name="Osman S."/>
            <person name="Parker S."/>
            <person name="Perrin D."/>
            <person name="Phunkhang P."/>
            <person name="Piqani B."/>
            <person name="Purcell S."/>
            <person name="Rachupka T."/>
            <person name="Ramasamy U."/>
            <person name="Rameau R."/>
            <person name="Ray V."/>
            <person name="Raymond C."/>
            <person name="Retta R."/>
            <person name="Richardson S."/>
            <person name="Rise C."/>
            <person name="Rodriguez J."/>
            <person name="Rogers J."/>
            <person name="Rogov P."/>
            <person name="Rutman M."/>
            <person name="Schupbach R."/>
            <person name="Seaman C."/>
            <person name="Settipalli S."/>
            <person name="Sharpe T."/>
            <person name="Sheridan J."/>
            <person name="Sherpa N."/>
            <person name="Shi J."/>
            <person name="Smirnov S."/>
            <person name="Smith C."/>
            <person name="Sougnez C."/>
            <person name="Spencer B."/>
            <person name="Stalker J."/>
            <person name="Stange-thomann N."/>
            <person name="Stavropoulos S."/>
            <person name="Stetson K."/>
            <person name="Stone C."/>
            <person name="Stone S."/>
            <person name="Stubbs M."/>
            <person name="Talamas J."/>
            <person name="Tchuinga P."/>
            <person name="Tenzing P."/>
            <person name="Tesfaye S."/>
            <person name="Theodore J."/>
            <person name="Thoulutsang Y."/>
            <person name="Topham K."/>
            <person name="Towey S."/>
            <person name="Tsamla T."/>
            <person name="Tsomo N."/>
            <person name="Vallee D."/>
            <person name="Vassiliev H."/>
            <person name="Venkataraman V."/>
            <person name="Vinson J."/>
            <person name="Vo A."/>
            <person name="Wade C."/>
            <person name="Wang S."/>
            <person name="Wangchuk T."/>
            <person name="Wangdi T."/>
            <person name="Whittaker C."/>
            <person name="Wilkinson J."/>
            <person name="Wu Y."/>
            <person name="Wyman D."/>
            <person name="Yadav S."/>
            <person name="Yang S."/>
            <person name="Yang X."/>
            <person name="Yeager S."/>
            <person name="Yee E."/>
            <person name="Young G."/>
            <person name="Zainoun J."/>
            <person name="Zembeck L."/>
            <person name="Zimmer A."/>
            <person name="Zody M."/>
            <person name="Lander E."/>
        </authorList>
    </citation>
    <scope>NUCLEOTIDE SEQUENCE [LARGE SCALE GENOMIC DNA]</scope>
</reference>
<sequence length="116" mass="12130">NQPTWTDVKVPLNVGANPITFTFKVDTTNADVQLDGITVQPLNTCPVPTTTIAPITSTTAPTPITTTLKTSSGVVVVTGGEPRIPSDKNTTNIPTTTFPTTTTQTEQCLVLLSGGF</sequence>